<dbReference type="AlphaFoldDB" id="A0A370H5C8"/>
<protein>
    <submittedName>
        <fullName evidence="1">Uncharacterized protein</fullName>
    </submittedName>
</protein>
<sequence>MLALAPAANAYPAGPWGVEGPCRGKAPAECPYVPEPDGLVWNSYRDGEKTAATYVDKTNHVVCSESRGAPPTSFYCVPMMALVRALPPIKIGSYIY</sequence>
<accession>A0A370H5C8</accession>
<organism evidence="1 2">
    <name type="scientific">Nocardia mexicana</name>
    <dbReference type="NCBI Taxonomy" id="279262"/>
    <lineage>
        <taxon>Bacteria</taxon>
        <taxon>Bacillati</taxon>
        <taxon>Actinomycetota</taxon>
        <taxon>Actinomycetes</taxon>
        <taxon>Mycobacteriales</taxon>
        <taxon>Nocardiaceae</taxon>
        <taxon>Nocardia</taxon>
    </lineage>
</organism>
<keyword evidence="2" id="KW-1185">Reference proteome</keyword>
<proteinExistence type="predicted"/>
<evidence type="ECO:0000313" key="2">
    <source>
        <dbReference type="Proteomes" id="UP000255355"/>
    </source>
</evidence>
<name>A0A370H5C8_9NOCA</name>
<dbReference type="EMBL" id="QQAZ01000004">
    <property type="protein sequence ID" value="RDI51600.1"/>
    <property type="molecule type" value="Genomic_DNA"/>
</dbReference>
<gene>
    <name evidence="1" type="ORF">DFR68_10483</name>
</gene>
<reference evidence="1 2" key="1">
    <citation type="submission" date="2018-07" db="EMBL/GenBank/DDBJ databases">
        <title>Genomic Encyclopedia of Type Strains, Phase IV (KMG-IV): sequencing the most valuable type-strain genomes for metagenomic binning, comparative biology and taxonomic classification.</title>
        <authorList>
            <person name="Goeker M."/>
        </authorList>
    </citation>
    <scope>NUCLEOTIDE SEQUENCE [LARGE SCALE GENOMIC DNA]</scope>
    <source>
        <strain evidence="1 2">DSM 44952</strain>
    </source>
</reference>
<comment type="caution">
    <text evidence="1">The sequence shown here is derived from an EMBL/GenBank/DDBJ whole genome shotgun (WGS) entry which is preliminary data.</text>
</comment>
<dbReference type="Proteomes" id="UP000255355">
    <property type="component" value="Unassembled WGS sequence"/>
</dbReference>
<evidence type="ECO:0000313" key="1">
    <source>
        <dbReference type="EMBL" id="RDI51600.1"/>
    </source>
</evidence>